<accession>A0A1R2B9E5</accession>
<sequence>MDQSLANLNIILKAISDDPSLDYSSYLFQWIAYICDKNAHGPNAILIVKGRPKLKSMFLTLSFQEQVNNKLRENYLEDLEKDIIHIRKNKNILGGSSSFLHIKVTVKRKNPLIFCFGERCMSQARIIQPNEPLIRFRCCIFHTFCKNCAKDYLERKLGQSAYDKRIPCLACEAIGDIVEKYITDDEIKNIIPAKDYNNFILKEAADTLLFNCGSKLPSCPFKDTRITESKVLKFNCGELICKECYAMILENYIYDVYNKFMINPKELCNEIIKFGCPSRHPMTLGWIKLDQAKELLKLSKSDKAKKNNIMNILEKNSILFSETLIKFCNQCKEIVPIECCDQIDCVKCNYCLTCFQPSHSSGTNAISCEDLKSLLDNPYPKVGRLYQKSAIDQNHPLFHTFTRAIQCLGQLSSKTLKIDNVTVVDEAGIEKFYNENLKLQYPNTKNAYFISEPYGIGQARSKIYEPLPVDDTNGMIIFPCNVQTKDACEFLFFKILSADALVNRVPSGLDKKEVPQIFMGNNLYYVSNRHAITLLMILQCSKVS</sequence>
<gene>
    <name evidence="1" type="ORF">SteCoe_27941</name>
</gene>
<dbReference type="InterPro" id="IPR013083">
    <property type="entry name" value="Znf_RING/FYVE/PHD"/>
</dbReference>
<proteinExistence type="predicted"/>
<dbReference type="Gene3D" id="3.30.40.10">
    <property type="entry name" value="Zinc/RING finger domain, C3HC4 (zinc finger)"/>
    <property type="match status" value="1"/>
</dbReference>
<reference evidence="1 2" key="1">
    <citation type="submission" date="2016-11" db="EMBL/GenBank/DDBJ databases">
        <title>The macronuclear genome of Stentor coeruleus: a giant cell with tiny introns.</title>
        <authorList>
            <person name="Slabodnick M."/>
            <person name="Ruby J.G."/>
            <person name="Reiff S.B."/>
            <person name="Swart E.C."/>
            <person name="Gosai S."/>
            <person name="Prabakaran S."/>
            <person name="Witkowska E."/>
            <person name="Larue G.E."/>
            <person name="Fisher S."/>
            <person name="Freeman R.M."/>
            <person name="Gunawardena J."/>
            <person name="Chu W."/>
            <person name="Stover N.A."/>
            <person name="Gregory B.D."/>
            <person name="Nowacki M."/>
            <person name="Derisi J."/>
            <person name="Roy S.W."/>
            <person name="Marshall W.F."/>
            <person name="Sood P."/>
        </authorList>
    </citation>
    <scope>NUCLEOTIDE SEQUENCE [LARGE SCALE GENOMIC DNA]</scope>
    <source>
        <strain evidence="1">WM001</strain>
    </source>
</reference>
<keyword evidence="2" id="KW-1185">Reference proteome</keyword>
<dbReference type="AlphaFoldDB" id="A0A1R2B9E5"/>
<comment type="caution">
    <text evidence="1">The sequence shown here is derived from an EMBL/GenBank/DDBJ whole genome shotgun (WGS) entry which is preliminary data.</text>
</comment>
<evidence type="ECO:0000313" key="2">
    <source>
        <dbReference type="Proteomes" id="UP000187209"/>
    </source>
</evidence>
<dbReference type="EMBL" id="MPUH01000826">
    <property type="protein sequence ID" value="OMJ73386.1"/>
    <property type="molecule type" value="Genomic_DNA"/>
</dbReference>
<dbReference type="Proteomes" id="UP000187209">
    <property type="component" value="Unassembled WGS sequence"/>
</dbReference>
<protein>
    <submittedName>
        <fullName evidence="1">Uncharacterized protein</fullName>
    </submittedName>
</protein>
<name>A0A1R2B9E5_9CILI</name>
<evidence type="ECO:0000313" key="1">
    <source>
        <dbReference type="EMBL" id="OMJ73386.1"/>
    </source>
</evidence>
<organism evidence="1 2">
    <name type="scientific">Stentor coeruleus</name>
    <dbReference type="NCBI Taxonomy" id="5963"/>
    <lineage>
        <taxon>Eukaryota</taxon>
        <taxon>Sar</taxon>
        <taxon>Alveolata</taxon>
        <taxon>Ciliophora</taxon>
        <taxon>Postciliodesmatophora</taxon>
        <taxon>Heterotrichea</taxon>
        <taxon>Heterotrichida</taxon>
        <taxon>Stentoridae</taxon>
        <taxon>Stentor</taxon>
    </lineage>
</organism>